<dbReference type="GeneID" id="33325516"/>
<dbReference type="KEGG" id="tbs:A3L01_02060"/>
<name>A0A2Z2MFC7_9EURY</name>
<proteinExistence type="predicted"/>
<feature type="domain" description="GP-PDE" evidence="1">
    <location>
        <begin position="4"/>
        <end position="229"/>
    </location>
</feature>
<evidence type="ECO:0000313" key="3">
    <source>
        <dbReference type="Proteomes" id="UP000250272"/>
    </source>
</evidence>
<dbReference type="PROSITE" id="PS51704">
    <property type="entry name" value="GP_PDE"/>
    <property type="match status" value="1"/>
</dbReference>
<evidence type="ECO:0000259" key="1">
    <source>
        <dbReference type="PROSITE" id="PS51704"/>
    </source>
</evidence>
<dbReference type="GO" id="GO:0008081">
    <property type="term" value="F:phosphoric diester hydrolase activity"/>
    <property type="evidence" value="ECO:0007669"/>
    <property type="project" value="InterPro"/>
</dbReference>
<dbReference type="SUPFAM" id="SSF51695">
    <property type="entry name" value="PLC-like phosphodiesterases"/>
    <property type="match status" value="1"/>
</dbReference>
<reference evidence="2 3" key="1">
    <citation type="submission" date="2016-04" db="EMBL/GenBank/DDBJ databases">
        <title>Complete genome sequence of Thermococcus barossii type strain SHCK-94.</title>
        <authorList>
            <person name="Oger P.M."/>
        </authorList>
    </citation>
    <scope>NUCLEOTIDE SEQUENCE [LARGE SCALE GENOMIC DNA]</scope>
    <source>
        <strain evidence="2 3">SHCK-94</strain>
    </source>
</reference>
<dbReference type="AlphaFoldDB" id="A0A2Z2MFC7"/>
<keyword evidence="3" id="KW-1185">Reference proteome</keyword>
<dbReference type="GO" id="GO:0006629">
    <property type="term" value="P:lipid metabolic process"/>
    <property type="evidence" value="ECO:0007669"/>
    <property type="project" value="InterPro"/>
</dbReference>
<dbReference type="Proteomes" id="UP000250272">
    <property type="component" value="Chromosome"/>
</dbReference>
<dbReference type="Pfam" id="PF03009">
    <property type="entry name" value="GDPD"/>
    <property type="match status" value="1"/>
</dbReference>
<dbReference type="Gene3D" id="3.20.20.190">
    <property type="entry name" value="Phosphatidylinositol (PI) phosphodiesterase"/>
    <property type="match status" value="1"/>
</dbReference>
<dbReference type="InterPro" id="IPR030395">
    <property type="entry name" value="GP_PDE_dom"/>
</dbReference>
<dbReference type="InterPro" id="IPR017946">
    <property type="entry name" value="PLC-like_Pdiesterase_TIM-brl"/>
</dbReference>
<dbReference type="PANTHER" id="PTHR46211:SF14">
    <property type="entry name" value="GLYCEROPHOSPHODIESTER PHOSPHODIESTERASE"/>
    <property type="match status" value="1"/>
</dbReference>
<organism evidence="2 3">
    <name type="scientific">Thermococcus barossii</name>
    <dbReference type="NCBI Taxonomy" id="54077"/>
    <lineage>
        <taxon>Archaea</taxon>
        <taxon>Methanobacteriati</taxon>
        <taxon>Methanobacteriota</taxon>
        <taxon>Thermococci</taxon>
        <taxon>Thermococcales</taxon>
        <taxon>Thermococcaceae</taxon>
        <taxon>Thermococcus</taxon>
    </lineage>
</organism>
<sequence length="245" mass="27449">MGRPNILGHRGIRGRLENTLPAFRRALKYADGIEFDVRLTGDGKPVVHHDDSFYADGSVYRLRALSLRELWKLHPLGRLVPTVSEVLRAFPGVLLNIDVKEMEAVERILKLVERHGSLENSVFSSENPEVVKAIIGECPECRAGLSIVGYSSVPWIPRLKGMGSIHVPIDAVSYIGYRPLVVLLRTLRRRGLEVYLWNYRMNELAWIPRLLPLADAVISDNPAWLRKCFYGRGVSKGGDGSVGAR</sequence>
<accession>A0A2Z2MFC7</accession>
<evidence type="ECO:0000313" key="2">
    <source>
        <dbReference type="EMBL" id="ASJ04209.1"/>
    </source>
</evidence>
<dbReference type="EMBL" id="CP015101">
    <property type="protein sequence ID" value="ASJ04209.1"/>
    <property type="molecule type" value="Genomic_DNA"/>
</dbReference>
<dbReference type="PANTHER" id="PTHR46211">
    <property type="entry name" value="GLYCEROPHOSPHORYL DIESTER PHOSPHODIESTERASE"/>
    <property type="match status" value="1"/>
</dbReference>
<dbReference type="OrthoDB" id="19020at2157"/>
<protein>
    <submittedName>
        <fullName evidence="2">Glycerophosphodiester phosphodiesterase</fullName>
    </submittedName>
</protein>
<gene>
    <name evidence="2" type="ORF">A3L01_02060</name>
</gene>
<dbReference type="RefSeq" id="WP_088864238.1">
    <property type="nucleotide sequence ID" value="NZ_CP015101.1"/>
</dbReference>